<dbReference type="AlphaFoldDB" id="A0A1T4ST48"/>
<dbReference type="RefSeq" id="WP_078670809.1">
    <property type="nucleotide sequence ID" value="NZ_FUWZ01000003.1"/>
</dbReference>
<evidence type="ECO:0000256" key="2">
    <source>
        <dbReference type="ARBA" id="ARBA00006275"/>
    </source>
</evidence>
<feature type="domain" description="RagB/SusD" evidence="7">
    <location>
        <begin position="303"/>
        <end position="488"/>
    </location>
</feature>
<evidence type="ECO:0000259" key="7">
    <source>
        <dbReference type="Pfam" id="PF07980"/>
    </source>
</evidence>
<comment type="subcellular location">
    <subcellularLocation>
        <location evidence="1">Cell outer membrane</location>
    </subcellularLocation>
</comment>
<sequence>MKKNKLYIPVFLLALAGSSCTNSLLNMTPDSSLTTNNFYKTSNDMDQAVIGIYSSMQDRKPKDYLLMEMPGDNLYMGTAMPGVNDLDYLTVNAENTAVADFWEKCFYGIGRANAVLENIDRPADYAPGKKEQFTGEAKFMRALFYFDLVKLFGGVPMVTKTPSISEAKNMSRESADKIYELIIADLKAAIDLLPAPAAAVKGRASKGAATGLLGKVYVYRKDWANAKTYLEKTIRDFGYQLEPSFATLWSLASEDNKEIILAIKYTDGANGHSLGIDYAPIGGLAGIVGSGNQYAFPSWSLNKKYINGDSRKASTISDYVVKATSPNDPPAWGPYVKKYATKFTGATSGQDLPVLRLADVVLLYAETLYNSGDKANALIQLNMVRERAFGDAAHNYTAADIAGADNFLDKLLLERQLELAYENERWADLVRTGRFLTVMKEEERDYNPATSTATRVTLSPLATMAVFPVPQRQIDQYTPGVLKQNEGY</sequence>
<evidence type="ECO:0000256" key="1">
    <source>
        <dbReference type="ARBA" id="ARBA00004442"/>
    </source>
</evidence>
<keyword evidence="5" id="KW-0998">Cell outer membrane</keyword>
<feature type="domain" description="SusD-like N-terminal" evidence="8">
    <location>
        <begin position="25"/>
        <end position="217"/>
    </location>
</feature>
<dbReference type="SUPFAM" id="SSF48452">
    <property type="entry name" value="TPR-like"/>
    <property type="match status" value="1"/>
</dbReference>
<dbReference type="Pfam" id="PF14322">
    <property type="entry name" value="SusD-like_3"/>
    <property type="match status" value="1"/>
</dbReference>
<dbReference type="GO" id="GO:0009279">
    <property type="term" value="C:cell outer membrane"/>
    <property type="evidence" value="ECO:0007669"/>
    <property type="project" value="UniProtKB-SubCell"/>
</dbReference>
<dbReference type="Pfam" id="PF07980">
    <property type="entry name" value="SusD_RagB"/>
    <property type="match status" value="1"/>
</dbReference>
<keyword evidence="3 6" id="KW-0732">Signal</keyword>
<evidence type="ECO:0000256" key="3">
    <source>
        <dbReference type="ARBA" id="ARBA00022729"/>
    </source>
</evidence>
<comment type="similarity">
    <text evidence="2">Belongs to the SusD family.</text>
</comment>
<dbReference type="InterPro" id="IPR033985">
    <property type="entry name" value="SusD-like_N"/>
</dbReference>
<protein>
    <submittedName>
        <fullName evidence="9">Starch-binding associating with outer membrane</fullName>
    </submittedName>
</protein>
<keyword evidence="10" id="KW-1185">Reference proteome</keyword>
<evidence type="ECO:0000256" key="5">
    <source>
        <dbReference type="ARBA" id="ARBA00023237"/>
    </source>
</evidence>
<dbReference type="PROSITE" id="PS51257">
    <property type="entry name" value="PROKAR_LIPOPROTEIN"/>
    <property type="match status" value="1"/>
</dbReference>
<dbReference type="STRING" id="634771.SAMN04488128_103460"/>
<gene>
    <name evidence="9" type="ORF">SAMN04488128_103460</name>
</gene>
<feature type="signal peptide" evidence="6">
    <location>
        <begin position="1"/>
        <end position="21"/>
    </location>
</feature>
<evidence type="ECO:0000313" key="9">
    <source>
        <dbReference type="EMBL" id="SKA31353.1"/>
    </source>
</evidence>
<dbReference type="InterPro" id="IPR012944">
    <property type="entry name" value="SusD_RagB_dom"/>
</dbReference>
<organism evidence="9 10">
    <name type="scientific">Chitinophaga eiseniae</name>
    <dbReference type="NCBI Taxonomy" id="634771"/>
    <lineage>
        <taxon>Bacteria</taxon>
        <taxon>Pseudomonadati</taxon>
        <taxon>Bacteroidota</taxon>
        <taxon>Chitinophagia</taxon>
        <taxon>Chitinophagales</taxon>
        <taxon>Chitinophagaceae</taxon>
        <taxon>Chitinophaga</taxon>
    </lineage>
</organism>
<dbReference type="EMBL" id="FUWZ01000003">
    <property type="protein sequence ID" value="SKA31353.1"/>
    <property type="molecule type" value="Genomic_DNA"/>
</dbReference>
<evidence type="ECO:0000313" key="10">
    <source>
        <dbReference type="Proteomes" id="UP000190367"/>
    </source>
</evidence>
<name>A0A1T4ST48_9BACT</name>
<proteinExistence type="inferred from homology"/>
<reference evidence="10" key="1">
    <citation type="submission" date="2017-02" db="EMBL/GenBank/DDBJ databases">
        <authorList>
            <person name="Varghese N."/>
            <person name="Submissions S."/>
        </authorList>
    </citation>
    <scope>NUCLEOTIDE SEQUENCE [LARGE SCALE GENOMIC DNA]</scope>
    <source>
        <strain evidence="10">DSM 22224</strain>
    </source>
</reference>
<keyword evidence="4" id="KW-0472">Membrane</keyword>
<dbReference type="CDD" id="cd08977">
    <property type="entry name" value="SusD"/>
    <property type="match status" value="1"/>
</dbReference>
<feature type="chain" id="PRO_5012436741" evidence="6">
    <location>
        <begin position="22"/>
        <end position="488"/>
    </location>
</feature>
<dbReference type="Proteomes" id="UP000190367">
    <property type="component" value="Unassembled WGS sequence"/>
</dbReference>
<evidence type="ECO:0000256" key="4">
    <source>
        <dbReference type="ARBA" id="ARBA00023136"/>
    </source>
</evidence>
<dbReference type="OrthoDB" id="9792139at2"/>
<dbReference type="Gene3D" id="1.25.40.390">
    <property type="match status" value="1"/>
</dbReference>
<accession>A0A1T4ST48</accession>
<evidence type="ECO:0000256" key="6">
    <source>
        <dbReference type="SAM" id="SignalP"/>
    </source>
</evidence>
<evidence type="ECO:0000259" key="8">
    <source>
        <dbReference type="Pfam" id="PF14322"/>
    </source>
</evidence>
<dbReference type="InterPro" id="IPR011990">
    <property type="entry name" value="TPR-like_helical_dom_sf"/>
</dbReference>